<name>A0A3N4M8B2_9BACT</name>
<dbReference type="AlphaFoldDB" id="A0A3N4M8B2"/>
<evidence type="ECO:0008006" key="3">
    <source>
        <dbReference type="Google" id="ProtNLM"/>
    </source>
</evidence>
<evidence type="ECO:0000313" key="1">
    <source>
        <dbReference type="EMBL" id="RPD39485.1"/>
    </source>
</evidence>
<dbReference type="InterPro" id="IPR025921">
    <property type="entry name" value="HmuY"/>
</dbReference>
<organism evidence="1 2">
    <name type="scientific">Chitinophaga barathri</name>
    <dbReference type="NCBI Taxonomy" id="1647451"/>
    <lineage>
        <taxon>Bacteria</taxon>
        <taxon>Pseudomonadati</taxon>
        <taxon>Bacteroidota</taxon>
        <taxon>Chitinophagia</taxon>
        <taxon>Chitinophagales</taxon>
        <taxon>Chitinophagaceae</taxon>
        <taxon>Chitinophaga</taxon>
    </lineage>
</organism>
<comment type="caution">
    <text evidence="1">The sequence shown here is derived from an EMBL/GenBank/DDBJ whole genome shotgun (WGS) entry which is preliminary data.</text>
</comment>
<dbReference type="Proteomes" id="UP000279089">
    <property type="component" value="Unassembled WGS sequence"/>
</dbReference>
<dbReference type="PROSITE" id="PS51257">
    <property type="entry name" value="PROKAR_LIPOPROTEIN"/>
    <property type="match status" value="1"/>
</dbReference>
<dbReference type="OrthoDB" id="1190814at2"/>
<keyword evidence="2" id="KW-1185">Reference proteome</keyword>
<gene>
    <name evidence="1" type="ORF">EG028_20420</name>
</gene>
<reference evidence="2" key="1">
    <citation type="submission" date="2018-11" db="EMBL/GenBank/DDBJ databases">
        <title>Chitinophaga lutea sp.nov., isolate from arsenic contaminated soil.</title>
        <authorList>
            <person name="Zong Y."/>
        </authorList>
    </citation>
    <scope>NUCLEOTIDE SEQUENCE [LARGE SCALE GENOMIC DNA]</scope>
    <source>
        <strain evidence="2">YLT18</strain>
    </source>
</reference>
<sequence>MKKHLPLAALALLLAACSKDKDDQPKPEETGLVKTGVYAVANLVADTSATSAGNGDTLYFSLEQNKTIPKSRAQTADWDIAFVSIYNSTIVANNGTASNSPGFGGPGKGGLYLALNSGVESEYYDASQLKPKFIPGRALTDRAFREMKQVPVADNNIAGNAAIGLDHFLGGQDGWGFYDFYGTMFPDRPADEKAHVVYTLPRTVIVRTAKGRYAKLVIYSFYKDAPADPDRSHKTGYISFKYAIQMDGSKQLDIQEP</sequence>
<dbReference type="CDD" id="cd12105">
    <property type="entry name" value="HmuY"/>
    <property type="match status" value="1"/>
</dbReference>
<protein>
    <recommendedName>
        <fullName evidence="3">Heme-binding protein HmuY</fullName>
    </recommendedName>
</protein>
<dbReference type="EMBL" id="RMBX01000011">
    <property type="protein sequence ID" value="RPD39485.1"/>
    <property type="molecule type" value="Genomic_DNA"/>
</dbReference>
<dbReference type="Pfam" id="PF14064">
    <property type="entry name" value="HmuY"/>
    <property type="match status" value="1"/>
</dbReference>
<proteinExistence type="predicted"/>
<dbReference type="RefSeq" id="WP_120518129.1">
    <property type="nucleotide sequence ID" value="NZ_QXZY01000011.1"/>
</dbReference>
<evidence type="ECO:0000313" key="2">
    <source>
        <dbReference type="Proteomes" id="UP000279089"/>
    </source>
</evidence>
<accession>A0A3N4M8B2</accession>